<feature type="transmembrane region" description="Helical" evidence="2">
    <location>
        <begin position="143"/>
        <end position="165"/>
    </location>
</feature>
<reference evidence="4" key="3">
    <citation type="submission" date="2019-09" db="EMBL/GenBank/DDBJ databases">
        <title>Co-occurence of chitin degradation, pigmentation and bioactivity in marine Pseudoalteromonas.</title>
        <authorList>
            <person name="Sonnenschein E.C."/>
            <person name="Bech P.K."/>
        </authorList>
    </citation>
    <scope>NUCLEOTIDE SEQUENCE</scope>
    <source>
        <strain evidence="4">S2231</strain>
        <strain evidence="3 5">S2233</strain>
    </source>
</reference>
<name>A0A5S3XL35_9GAMM</name>
<keyword evidence="2" id="KW-0472">Membrane</keyword>
<evidence type="ECO:0000313" key="5">
    <source>
        <dbReference type="Proteomes" id="UP000305730"/>
    </source>
</evidence>
<evidence type="ECO:0000313" key="6">
    <source>
        <dbReference type="Proteomes" id="UP000307706"/>
    </source>
</evidence>
<reference evidence="6" key="2">
    <citation type="submission" date="2019-06" db="EMBL/GenBank/DDBJ databases">
        <title>Co-occurence of chitin degradation, pigmentation and bioactivity in marine Pseudoalteromonas.</title>
        <authorList>
            <person name="Sonnenschein E.C."/>
            <person name="Bech P.K."/>
        </authorList>
    </citation>
    <scope>NUCLEOTIDE SEQUENCE [LARGE SCALE GENOMIC DNA]</scope>
    <source>
        <strain evidence="6">S2231</strain>
    </source>
</reference>
<reference evidence="5 6" key="1">
    <citation type="submission" date="2017-12" db="EMBL/GenBank/DDBJ databases">
        <authorList>
            <person name="Paulsen S."/>
            <person name="Gram L.K."/>
        </authorList>
    </citation>
    <scope>NUCLEOTIDE SEQUENCE [LARGE SCALE GENOMIC DNA]</scope>
    <source>
        <strain evidence="4 6">S2231</strain>
        <strain evidence="3 5">S2233</strain>
    </source>
</reference>
<accession>A0A5S3XL35</accession>
<dbReference type="AlphaFoldDB" id="A0A5S3XL35"/>
<organism evidence="4 6">
    <name type="scientific">Pseudoalteromonas citrea</name>
    <dbReference type="NCBI Taxonomy" id="43655"/>
    <lineage>
        <taxon>Bacteria</taxon>
        <taxon>Pseudomonadati</taxon>
        <taxon>Pseudomonadota</taxon>
        <taxon>Gammaproteobacteria</taxon>
        <taxon>Alteromonadales</taxon>
        <taxon>Pseudoalteromonadaceae</taxon>
        <taxon>Pseudoalteromonas</taxon>
    </lineage>
</organism>
<protein>
    <submittedName>
        <fullName evidence="4">Uncharacterized protein</fullName>
    </submittedName>
</protein>
<dbReference type="EMBL" id="PNCL01000094">
    <property type="protein sequence ID" value="TMP55801.1"/>
    <property type="molecule type" value="Genomic_DNA"/>
</dbReference>
<dbReference type="Proteomes" id="UP000305730">
    <property type="component" value="Unassembled WGS sequence"/>
</dbReference>
<feature type="coiled-coil region" evidence="1">
    <location>
        <begin position="181"/>
        <end position="222"/>
    </location>
</feature>
<evidence type="ECO:0000256" key="1">
    <source>
        <dbReference type="SAM" id="Coils"/>
    </source>
</evidence>
<gene>
    <name evidence="4" type="ORF">CWB96_16480</name>
    <name evidence="3" type="ORF">CWB97_15270</name>
</gene>
<keyword evidence="2" id="KW-0812">Transmembrane</keyword>
<keyword evidence="2" id="KW-1133">Transmembrane helix</keyword>
<evidence type="ECO:0000256" key="2">
    <source>
        <dbReference type="SAM" id="Phobius"/>
    </source>
</evidence>
<dbReference type="RefSeq" id="WP_138597649.1">
    <property type="nucleotide sequence ID" value="NZ_PNCK01000060.1"/>
</dbReference>
<dbReference type="EMBL" id="PNCK01000060">
    <property type="protein sequence ID" value="TMP41228.1"/>
    <property type="molecule type" value="Genomic_DNA"/>
</dbReference>
<keyword evidence="5" id="KW-1185">Reference proteome</keyword>
<proteinExistence type="predicted"/>
<evidence type="ECO:0000313" key="3">
    <source>
        <dbReference type="EMBL" id="TMP41228.1"/>
    </source>
</evidence>
<feature type="transmembrane region" description="Helical" evidence="2">
    <location>
        <begin position="12"/>
        <end position="32"/>
    </location>
</feature>
<dbReference type="Proteomes" id="UP000307706">
    <property type="component" value="Unassembled WGS sequence"/>
</dbReference>
<evidence type="ECO:0000313" key="4">
    <source>
        <dbReference type="EMBL" id="TMP55801.1"/>
    </source>
</evidence>
<keyword evidence="1" id="KW-0175">Coiled coil</keyword>
<comment type="caution">
    <text evidence="4">The sequence shown here is derived from an EMBL/GenBank/DDBJ whole genome shotgun (WGS) entry which is preliminary data.</text>
</comment>
<sequence>MIDLIKSKLVELIVSTLFISCTTIIVAGNFGIMKNNIISLEPISYESSKIYTYIIPSESSETLKSIDLTLPKSVKASDIKTTGNHTIKLLDDKFINESNHVYRIGKLNNVTQISILHKPVITFSNENNDILKTKPPFHSNNTALFWLFGIVLVTAIFQALISVYFEKKALDINESHHKLKIREVENNFQALNQRSDQASNKLLEIEKILEKKELEVNQILKNSKSKIARIRLLTRTKLRDLKIENEYFKSLLTKLLGQKCSDQHFHAATHHLKTYSVKTDIFSDESISNLRIVESILLDRAKNNET</sequence>